<gene>
    <name evidence="1" type="ORF">DERP_003098</name>
</gene>
<reference evidence="1 2" key="2">
    <citation type="journal article" date="2022" name="Mol. Biol. Evol.">
        <title>Comparative Genomics Reveals Insights into the Divergent Evolution of Astigmatic Mites and Household Pest Adaptations.</title>
        <authorList>
            <person name="Xiong Q."/>
            <person name="Wan A.T."/>
            <person name="Liu X."/>
            <person name="Fung C.S."/>
            <person name="Xiao X."/>
            <person name="Malainual N."/>
            <person name="Hou J."/>
            <person name="Wang L."/>
            <person name="Wang M."/>
            <person name="Yang K.Y."/>
            <person name="Cui Y."/>
            <person name="Leung E.L."/>
            <person name="Nong W."/>
            <person name="Shin S.K."/>
            <person name="Au S.W."/>
            <person name="Jeong K.Y."/>
            <person name="Chew F.T."/>
            <person name="Hui J.H."/>
            <person name="Leung T.F."/>
            <person name="Tungtrongchitr A."/>
            <person name="Zhong N."/>
            <person name="Liu Z."/>
            <person name="Tsui S.K."/>
        </authorList>
    </citation>
    <scope>NUCLEOTIDE SEQUENCE [LARGE SCALE GENOMIC DNA]</scope>
    <source>
        <strain evidence="1">Derp</strain>
    </source>
</reference>
<evidence type="ECO:0000313" key="2">
    <source>
        <dbReference type="Proteomes" id="UP000887458"/>
    </source>
</evidence>
<reference evidence="1 2" key="1">
    <citation type="journal article" date="2018" name="J. Allergy Clin. Immunol.">
        <title>High-quality assembly of Dermatophagoides pteronyssinus genome and transcriptome reveals a wide range of novel allergens.</title>
        <authorList>
            <person name="Liu X.Y."/>
            <person name="Yang K.Y."/>
            <person name="Wang M.Q."/>
            <person name="Kwok J.S."/>
            <person name="Zeng X."/>
            <person name="Yang Z."/>
            <person name="Xiao X.J."/>
            <person name="Lau C.P."/>
            <person name="Li Y."/>
            <person name="Huang Z.M."/>
            <person name="Ba J.G."/>
            <person name="Yim A.K."/>
            <person name="Ouyang C.Y."/>
            <person name="Ngai S.M."/>
            <person name="Chan T.F."/>
            <person name="Leung E.L."/>
            <person name="Liu L."/>
            <person name="Liu Z.G."/>
            <person name="Tsui S.K."/>
        </authorList>
    </citation>
    <scope>NUCLEOTIDE SEQUENCE [LARGE SCALE GENOMIC DNA]</scope>
    <source>
        <strain evidence="1">Derp</strain>
    </source>
</reference>
<dbReference type="Proteomes" id="UP000887458">
    <property type="component" value="Unassembled WGS sequence"/>
</dbReference>
<name>A0ABQ8JII2_DERPT</name>
<keyword evidence="2" id="KW-1185">Reference proteome</keyword>
<organism evidence="1 2">
    <name type="scientific">Dermatophagoides pteronyssinus</name>
    <name type="common">European house dust mite</name>
    <dbReference type="NCBI Taxonomy" id="6956"/>
    <lineage>
        <taxon>Eukaryota</taxon>
        <taxon>Metazoa</taxon>
        <taxon>Ecdysozoa</taxon>
        <taxon>Arthropoda</taxon>
        <taxon>Chelicerata</taxon>
        <taxon>Arachnida</taxon>
        <taxon>Acari</taxon>
        <taxon>Acariformes</taxon>
        <taxon>Sarcoptiformes</taxon>
        <taxon>Astigmata</taxon>
        <taxon>Psoroptidia</taxon>
        <taxon>Analgoidea</taxon>
        <taxon>Pyroglyphidae</taxon>
        <taxon>Dermatophagoidinae</taxon>
        <taxon>Dermatophagoides</taxon>
    </lineage>
</organism>
<proteinExistence type="predicted"/>
<accession>A0ABQ8JII2</accession>
<dbReference type="EMBL" id="NJHN03000036">
    <property type="protein sequence ID" value="KAH9422422.1"/>
    <property type="molecule type" value="Genomic_DNA"/>
</dbReference>
<sequence>MSEMSKNQIIDDNDDVDIHHHHYCKCHSIIDNNNRLQNNQDSYSSINTSLIYYSSKINSYSYRSVILINVKNIGRNIQCLIQIIGK</sequence>
<comment type="caution">
    <text evidence="1">The sequence shown here is derived from an EMBL/GenBank/DDBJ whole genome shotgun (WGS) entry which is preliminary data.</text>
</comment>
<protein>
    <submittedName>
        <fullName evidence="1">Uncharacterized protein</fullName>
    </submittedName>
</protein>
<evidence type="ECO:0000313" key="1">
    <source>
        <dbReference type="EMBL" id="KAH9422422.1"/>
    </source>
</evidence>